<organism evidence="2 3">
    <name type="scientific">Deinococcus arenicola</name>
    <dbReference type="NCBI Taxonomy" id="2994950"/>
    <lineage>
        <taxon>Bacteria</taxon>
        <taxon>Thermotogati</taxon>
        <taxon>Deinococcota</taxon>
        <taxon>Deinococci</taxon>
        <taxon>Deinococcales</taxon>
        <taxon>Deinococcaceae</taxon>
        <taxon>Deinococcus</taxon>
    </lineage>
</organism>
<sequence>MKRLLALLLTAAASTALAYPGSGPAGSRLYAQTSTSSAVVATLPAKTVL</sequence>
<name>A0ABU4DNF7_9DEIO</name>
<dbReference type="RefSeq" id="WP_317639292.1">
    <property type="nucleotide sequence ID" value="NZ_JAPMIV010000006.1"/>
</dbReference>
<reference evidence="2 3" key="1">
    <citation type="submission" date="2022-11" db="EMBL/GenBank/DDBJ databases">
        <title>Deinococcus ZS9-10, Low Temperature and Draught-tolerating, UV-resistant Bacteria from Continental Antarctica.</title>
        <authorList>
            <person name="Cheng L."/>
        </authorList>
    </citation>
    <scope>NUCLEOTIDE SEQUENCE [LARGE SCALE GENOMIC DNA]</scope>
    <source>
        <strain evidence="2 3">ZS9-10</strain>
    </source>
</reference>
<dbReference type="EMBL" id="JAPMIV010000006">
    <property type="protein sequence ID" value="MDV6373973.1"/>
    <property type="molecule type" value="Genomic_DNA"/>
</dbReference>
<comment type="caution">
    <text evidence="2">The sequence shown here is derived from an EMBL/GenBank/DDBJ whole genome shotgun (WGS) entry which is preliminary data.</text>
</comment>
<feature type="chain" id="PRO_5046354163" evidence="1">
    <location>
        <begin position="19"/>
        <end position="49"/>
    </location>
</feature>
<evidence type="ECO:0000256" key="1">
    <source>
        <dbReference type="SAM" id="SignalP"/>
    </source>
</evidence>
<evidence type="ECO:0000313" key="2">
    <source>
        <dbReference type="EMBL" id="MDV6373973.1"/>
    </source>
</evidence>
<protein>
    <submittedName>
        <fullName evidence="2">Uncharacterized protein</fullName>
    </submittedName>
</protein>
<feature type="signal peptide" evidence="1">
    <location>
        <begin position="1"/>
        <end position="18"/>
    </location>
</feature>
<proteinExistence type="predicted"/>
<gene>
    <name evidence="2" type="ORF">ORD21_05095</name>
</gene>
<evidence type="ECO:0000313" key="3">
    <source>
        <dbReference type="Proteomes" id="UP001276150"/>
    </source>
</evidence>
<keyword evidence="1" id="KW-0732">Signal</keyword>
<keyword evidence="3" id="KW-1185">Reference proteome</keyword>
<dbReference type="Proteomes" id="UP001276150">
    <property type="component" value="Unassembled WGS sequence"/>
</dbReference>
<accession>A0ABU4DNF7</accession>